<sequence>MKNQKKYPFDTKEDFAKGFYLVAEHVTRYLYRYRDLLISFQDDVISNAKEVLVDTMLKTSTIIEGDFDTMLVELRKDKHKTLVQSASLNLNLRHSKFKDYEERLNFNYGVLLNTFGDSAGASYRRLRDEYSRKKGILNLPQLQDDKLVSEALNSCLKSRNYVHHFSEPKLLSWRRFREEQIKLCPTVVWPPADIEITRCDITNIVSLLETFNFYNHYFDLFRVLQFMIRNDYCILATGIGCKGVVKFNVLDEVEDYSSIVISEKGSTLYSE</sequence>
<dbReference type="EMBL" id="BK016081">
    <property type="protein sequence ID" value="DAF93284.1"/>
    <property type="molecule type" value="Genomic_DNA"/>
</dbReference>
<name>A0A8S5UFT4_9VIRU</name>
<evidence type="ECO:0000313" key="1">
    <source>
        <dbReference type="EMBL" id="DAF93284.1"/>
    </source>
</evidence>
<protein>
    <submittedName>
        <fullName evidence="1">Uncharacterized protein</fullName>
    </submittedName>
</protein>
<proteinExistence type="predicted"/>
<accession>A0A8S5UFT4</accession>
<reference evidence="1" key="1">
    <citation type="journal article" date="2021" name="Proc. Natl. Acad. Sci. U.S.A.">
        <title>A Catalog of Tens of Thousands of Viruses from Human Metagenomes Reveals Hidden Associations with Chronic Diseases.</title>
        <authorList>
            <person name="Tisza M.J."/>
            <person name="Buck C.B."/>
        </authorList>
    </citation>
    <scope>NUCLEOTIDE SEQUENCE</scope>
    <source>
        <strain evidence="1">CtR9T2</strain>
    </source>
</reference>
<organism evidence="1">
    <name type="scientific">Phage sp. ctR9T2</name>
    <dbReference type="NCBI Taxonomy" id="2825795"/>
    <lineage>
        <taxon>Viruses</taxon>
    </lineage>
</organism>